<accession>A0A371DWS7</accession>
<reference evidence="1 2" key="1">
    <citation type="journal article" date="2018" name="Biotechnol. Biofuels">
        <title>Integrative visual omics of the white-rot fungus Polyporus brumalis exposes the biotechnological potential of its oxidative enzymes for delignifying raw plant biomass.</title>
        <authorList>
            <person name="Miyauchi S."/>
            <person name="Rancon A."/>
            <person name="Drula E."/>
            <person name="Hage H."/>
            <person name="Chaduli D."/>
            <person name="Favel A."/>
            <person name="Grisel S."/>
            <person name="Henrissat B."/>
            <person name="Herpoel-Gimbert I."/>
            <person name="Ruiz-Duenas F.J."/>
            <person name="Chevret D."/>
            <person name="Hainaut M."/>
            <person name="Lin J."/>
            <person name="Wang M."/>
            <person name="Pangilinan J."/>
            <person name="Lipzen A."/>
            <person name="Lesage-Meessen L."/>
            <person name="Navarro D."/>
            <person name="Riley R."/>
            <person name="Grigoriev I.V."/>
            <person name="Zhou S."/>
            <person name="Raouche S."/>
            <person name="Rosso M.N."/>
        </authorList>
    </citation>
    <scope>NUCLEOTIDE SEQUENCE [LARGE SCALE GENOMIC DNA]</scope>
    <source>
        <strain evidence="1 2">BRFM 1820</strain>
    </source>
</reference>
<evidence type="ECO:0000313" key="2">
    <source>
        <dbReference type="Proteomes" id="UP000256964"/>
    </source>
</evidence>
<sequence>MGVGHRSRWFVVPGYVMRSSLAMTGSSRLQLDPITRIVVCTQWVPRVWRFSAAIRATHLLPVSVVERQFEHGSGAGQHDLECSLSTSVNPSLSPGTTSSWRPVIALASCVSPCPLLCLLLLVSLTMALSTSPGDSVLIARRGDVASAWVYYYIAGVRSTSPRSIWKVVQASYAQY</sequence>
<keyword evidence="2" id="KW-1185">Reference proteome</keyword>
<gene>
    <name evidence="1" type="ORF">OH76DRAFT_6822</name>
</gene>
<proteinExistence type="predicted"/>
<organism evidence="1 2">
    <name type="scientific">Lentinus brumalis</name>
    <dbReference type="NCBI Taxonomy" id="2498619"/>
    <lineage>
        <taxon>Eukaryota</taxon>
        <taxon>Fungi</taxon>
        <taxon>Dikarya</taxon>
        <taxon>Basidiomycota</taxon>
        <taxon>Agaricomycotina</taxon>
        <taxon>Agaricomycetes</taxon>
        <taxon>Polyporales</taxon>
        <taxon>Polyporaceae</taxon>
        <taxon>Lentinus</taxon>
    </lineage>
</organism>
<name>A0A371DWS7_9APHY</name>
<dbReference type="Proteomes" id="UP000256964">
    <property type="component" value="Unassembled WGS sequence"/>
</dbReference>
<evidence type="ECO:0000313" key="1">
    <source>
        <dbReference type="EMBL" id="RDX57000.1"/>
    </source>
</evidence>
<protein>
    <submittedName>
        <fullName evidence="1">Uncharacterized protein</fullName>
    </submittedName>
</protein>
<dbReference type="EMBL" id="KZ857379">
    <property type="protein sequence ID" value="RDX57000.1"/>
    <property type="molecule type" value="Genomic_DNA"/>
</dbReference>
<dbReference type="AlphaFoldDB" id="A0A371DWS7"/>